<reference evidence="1" key="1">
    <citation type="submission" date="2018-01" db="EMBL/GenBank/DDBJ databases">
        <title>An insight into the sialome of Amazonian anophelines.</title>
        <authorList>
            <person name="Ribeiro J.M."/>
            <person name="Scarpassa V."/>
            <person name="Calvo E."/>
        </authorList>
    </citation>
    <scope>NUCLEOTIDE SEQUENCE</scope>
</reference>
<evidence type="ECO:0000313" key="1">
    <source>
        <dbReference type="EMBL" id="MBW71702.1"/>
    </source>
</evidence>
<dbReference type="EMBL" id="GGFL01007524">
    <property type="protein sequence ID" value="MBW71702.1"/>
    <property type="molecule type" value="Transcribed_RNA"/>
</dbReference>
<name>A0A2M4D2A4_ANODA</name>
<sequence>MGLFGMAWNSGNFCWRFALMDYIIMQTRASIVNCVLGLQIALMGKQSDASILKAGKCAVCRKLPYVLITRL</sequence>
<accession>A0A2M4D2A4</accession>
<organism evidence="1">
    <name type="scientific">Anopheles darlingi</name>
    <name type="common">Mosquito</name>
    <dbReference type="NCBI Taxonomy" id="43151"/>
    <lineage>
        <taxon>Eukaryota</taxon>
        <taxon>Metazoa</taxon>
        <taxon>Ecdysozoa</taxon>
        <taxon>Arthropoda</taxon>
        <taxon>Hexapoda</taxon>
        <taxon>Insecta</taxon>
        <taxon>Pterygota</taxon>
        <taxon>Neoptera</taxon>
        <taxon>Endopterygota</taxon>
        <taxon>Diptera</taxon>
        <taxon>Nematocera</taxon>
        <taxon>Culicoidea</taxon>
        <taxon>Culicidae</taxon>
        <taxon>Anophelinae</taxon>
        <taxon>Anopheles</taxon>
    </lineage>
</organism>
<proteinExistence type="predicted"/>
<protein>
    <submittedName>
        <fullName evidence="1">Putative secreted protein</fullName>
    </submittedName>
</protein>
<dbReference type="AlphaFoldDB" id="A0A2M4D2A4"/>